<protein>
    <submittedName>
        <fullName evidence="1">Uncharacterized protein</fullName>
    </submittedName>
</protein>
<name>A0ABU6A1E2_9FLAO</name>
<proteinExistence type="predicted"/>
<reference evidence="1 2" key="1">
    <citation type="journal article" date="2013" name="Int. J. Syst. Evol. Microbiol.">
        <title>Aquimarina gracilis sp. nov., isolated from the gut microflora of a mussel, Mytilus coruscus, and emended description of Aquimarina spongiae.</title>
        <authorList>
            <person name="Park S.C."/>
            <person name="Choe H.N."/>
            <person name="Baik K.S."/>
            <person name="Seong C.N."/>
        </authorList>
    </citation>
    <scope>NUCLEOTIDE SEQUENCE [LARGE SCALE GENOMIC DNA]</scope>
    <source>
        <strain evidence="1 2">PSC32</strain>
    </source>
</reference>
<evidence type="ECO:0000313" key="2">
    <source>
        <dbReference type="Proteomes" id="UP001327027"/>
    </source>
</evidence>
<dbReference type="Proteomes" id="UP001327027">
    <property type="component" value="Unassembled WGS sequence"/>
</dbReference>
<dbReference type="EMBL" id="JAYKLX010000010">
    <property type="protein sequence ID" value="MEB3347885.1"/>
    <property type="molecule type" value="Genomic_DNA"/>
</dbReference>
<evidence type="ECO:0000313" key="1">
    <source>
        <dbReference type="EMBL" id="MEB3347885.1"/>
    </source>
</evidence>
<dbReference type="RefSeq" id="WP_324181904.1">
    <property type="nucleotide sequence ID" value="NZ_BAABAW010000011.1"/>
</dbReference>
<keyword evidence="2" id="KW-1185">Reference proteome</keyword>
<gene>
    <name evidence="1" type="ORF">U6A24_20575</name>
</gene>
<sequence>MKNLKDFQFFKIPYHQLKTINAGDGDICDYVNRCMQTAQRDGNPWLMPVCEETLDPEHNCRNRE</sequence>
<comment type="caution">
    <text evidence="1">The sequence shown here is derived from an EMBL/GenBank/DDBJ whole genome shotgun (WGS) entry which is preliminary data.</text>
</comment>
<accession>A0ABU6A1E2</accession>
<organism evidence="1 2">
    <name type="scientific">Aquimarina gracilis</name>
    <dbReference type="NCBI Taxonomy" id="874422"/>
    <lineage>
        <taxon>Bacteria</taxon>
        <taxon>Pseudomonadati</taxon>
        <taxon>Bacteroidota</taxon>
        <taxon>Flavobacteriia</taxon>
        <taxon>Flavobacteriales</taxon>
        <taxon>Flavobacteriaceae</taxon>
        <taxon>Aquimarina</taxon>
    </lineage>
</organism>